<dbReference type="STRING" id="688867.SAMN05660236_2591"/>
<dbReference type="InterPro" id="IPR005467">
    <property type="entry name" value="His_kinase_dom"/>
</dbReference>
<dbReference type="CDD" id="cd00156">
    <property type="entry name" value="REC"/>
    <property type="match status" value="1"/>
</dbReference>
<proteinExistence type="predicted"/>
<dbReference type="AlphaFoldDB" id="A0A1T5KTF0"/>
<dbReference type="SMART" id="SM00387">
    <property type="entry name" value="HATPase_c"/>
    <property type="match status" value="1"/>
</dbReference>
<dbReference type="InterPro" id="IPR003594">
    <property type="entry name" value="HATPase_dom"/>
</dbReference>
<comment type="catalytic activity">
    <reaction evidence="1">
        <text>ATP + protein L-histidine = ADP + protein N-phospho-L-histidine.</text>
        <dbReference type="EC" id="2.7.13.3"/>
    </reaction>
</comment>
<dbReference type="Pfam" id="PF02518">
    <property type="entry name" value="HATPase_c"/>
    <property type="match status" value="1"/>
</dbReference>
<name>A0A1T5KTF0_9BACT</name>
<dbReference type="EMBL" id="FUZU01000001">
    <property type="protein sequence ID" value="SKC66923.1"/>
    <property type="molecule type" value="Genomic_DNA"/>
</dbReference>
<dbReference type="GO" id="GO:0000155">
    <property type="term" value="F:phosphorelay sensor kinase activity"/>
    <property type="evidence" value="ECO:0007669"/>
    <property type="project" value="InterPro"/>
</dbReference>
<dbReference type="Pfam" id="PF00072">
    <property type="entry name" value="Response_reg"/>
    <property type="match status" value="1"/>
</dbReference>
<keyword evidence="8" id="KW-1185">Reference proteome</keyword>
<dbReference type="Proteomes" id="UP000190961">
    <property type="component" value="Unassembled WGS sequence"/>
</dbReference>
<dbReference type="CDD" id="cd00082">
    <property type="entry name" value="HisKA"/>
    <property type="match status" value="1"/>
</dbReference>
<dbReference type="Gene3D" id="3.40.50.2300">
    <property type="match status" value="1"/>
</dbReference>
<dbReference type="RefSeq" id="WP_079687026.1">
    <property type="nucleotide sequence ID" value="NZ_FUZU01000001.1"/>
</dbReference>
<dbReference type="Gene3D" id="3.30.565.10">
    <property type="entry name" value="Histidine kinase-like ATPase, C-terminal domain"/>
    <property type="match status" value="1"/>
</dbReference>
<dbReference type="SMART" id="SM00388">
    <property type="entry name" value="HisKA"/>
    <property type="match status" value="1"/>
</dbReference>
<dbReference type="InterPro" id="IPR001789">
    <property type="entry name" value="Sig_transdc_resp-reg_receiver"/>
</dbReference>
<evidence type="ECO:0000256" key="4">
    <source>
        <dbReference type="PROSITE-ProRule" id="PRU00169"/>
    </source>
</evidence>
<dbReference type="PROSITE" id="PS50109">
    <property type="entry name" value="HIS_KIN"/>
    <property type="match status" value="1"/>
</dbReference>
<dbReference type="SUPFAM" id="SSF52172">
    <property type="entry name" value="CheY-like"/>
    <property type="match status" value="1"/>
</dbReference>
<dbReference type="Gene3D" id="1.10.287.130">
    <property type="match status" value="1"/>
</dbReference>
<dbReference type="InterPro" id="IPR003661">
    <property type="entry name" value="HisK_dim/P_dom"/>
</dbReference>
<dbReference type="InterPro" id="IPR004358">
    <property type="entry name" value="Sig_transdc_His_kin-like_C"/>
</dbReference>
<dbReference type="PANTHER" id="PTHR43547:SF2">
    <property type="entry name" value="HYBRID SIGNAL TRANSDUCTION HISTIDINE KINASE C"/>
    <property type="match status" value="1"/>
</dbReference>
<protein>
    <recommendedName>
        <fullName evidence="2">histidine kinase</fullName>
        <ecNumber evidence="2">2.7.13.3</ecNumber>
    </recommendedName>
</protein>
<keyword evidence="3 4" id="KW-0597">Phosphoprotein</keyword>
<dbReference type="Pfam" id="PF00512">
    <property type="entry name" value="HisKA"/>
    <property type="match status" value="1"/>
</dbReference>
<dbReference type="PRINTS" id="PR00344">
    <property type="entry name" value="BCTRLSENSOR"/>
</dbReference>
<evidence type="ECO:0000256" key="3">
    <source>
        <dbReference type="ARBA" id="ARBA00022553"/>
    </source>
</evidence>
<sequence>MEVYNKAVQVGSLKLEIAISDRSNTILYQSPEEHEASLACPYFINLTARDENDKRIWQTPVMDDHGEIRYYSSVYEAIEDAKSKLGDAGDEIEYNLPGSSKELQILLIEDIVEDMELMCMTLRKAGMKFNIKQVDTREEFVQALSEYKADIILSDHAIPQFNSLEALSLARKVNAKVPFIIVSGGVSETMAVNCIQQGASDYVLKSDLYRLPLAIQKALHAADITSATREELLLKVEELSETNNQLEHMLYGVAHNLRSPLNSVLGLLNLARHEGESLSKNMSHYFQMMEDSIRKLDTSVNDLLKYAKNAKKEVSIEKIDFKKVIQEGLEQMRFMKGFDRIQPKVEINQSSLFYSDAYRVSSILHNLISNAIKYMDYSKADSFIKVAIEVTKQKVDIEFTDNGIGINKTYLSKVFTMFYRATSQNDGTGLGLYLVNDTVQKMGGTISIESQEGEGTSFHITLPNHYSTALS</sequence>
<evidence type="ECO:0000313" key="7">
    <source>
        <dbReference type="EMBL" id="SKC66923.1"/>
    </source>
</evidence>
<evidence type="ECO:0000256" key="2">
    <source>
        <dbReference type="ARBA" id="ARBA00012438"/>
    </source>
</evidence>
<dbReference type="InterPro" id="IPR036097">
    <property type="entry name" value="HisK_dim/P_sf"/>
</dbReference>
<feature type="modified residue" description="4-aspartylphosphate" evidence="4">
    <location>
        <position position="155"/>
    </location>
</feature>
<dbReference type="InterPro" id="IPR036890">
    <property type="entry name" value="HATPase_C_sf"/>
</dbReference>
<feature type="domain" description="Histidine kinase" evidence="5">
    <location>
        <begin position="252"/>
        <end position="466"/>
    </location>
</feature>
<dbReference type="SMART" id="SM00448">
    <property type="entry name" value="REC"/>
    <property type="match status" value="1"/>
</dbReference>
<evidence type="ECO:0000259" key="5">
    <source>
        <dbReference type="PROSITE" id="PS50109"/>
    </source>
</evidence>
<accession>A0A1T5KTF0</accession>
<organism evidence="7 8">
    <name type="scientific">Ohtaekwangia koreensis</name>
    <dbReference type="NCBI Taxonomy" id="688867"/>
    <lineage>
        <taxon>Bacteria</taxon>
        <taxon>Pseudomonadati</taxon>
        <taxon>Bacteroidota</taxon>
        <taxon>Cytophagia</taxon>
        <taxon>Cytophagales</taxon>
        <taxon>Fulvivirgaceae</taxon>
        <taxon>Ohtaekwangia</taxon>
    </lineage>
</organism>
<dbReference type="PANTHER" id="PTHR43547">
    <property type="entry name" value="TWO-COMPONENT HISTIDINE KINASE"/>
    <property type="match status" value="1"/>
</dbReference>
<dbReference type="EC" id="2.7.13.3" evidence="2"/>
<evidence type="ECO:0000259" key="6">
    <source>
        <dbReference type="PROSITE" id="PS50110"/>
    </source>
</evidence>
<dbReference type="SUPFAM" id="SSF55874">
    <property type="entry name" value="ATPase domain of HSP90 chaperone/DNA topoisomerase II/histidine kinase"/>
    <property type="match status" value="1"/>
</dbReference>
<gene>
    <name evidence="7" type="ORF">SAMN05660236_2591</name>
</gene>
<dbReference type="SUPFAM" id="SSF47384">
    <property type="entry name" value="Homodimeric domain of signal transducing histidine kinase"/>
    <property type="match status" value="1"/>
</dbReference>
<dbReference type="InterPro" id="IPR011006">
    <property type="entry name" value="CheY-like_superfamily"/>
</dbReference>
<dbReference type="OrthoDB" id="109585at2"/>
<feature type="domain" description="Response regulatory" evidence="6">
    <location>
        <begin position="104"/>
        <end position="220"/>
    </location>
</feature>
<dbReference type="PROSITE" id="PS50110">
    <property type="entry name" value="RESPONSE_REGULATORY"/>
    <property type="match status" value="1"/>
</dbReference>
<evidence type="ECO:0000313" key="8">
    <source>
        <dbReference type="Proteomes" id="UP000190961"/>
    </source>
</evidence>
<evidence type="ECO:0000256" key="1">
    <source>
        <dbReference type="ARBA" id="ARBA00000085"/>
    </source>
</evidence>
<dbReference type="CDD" id="cd00075">
    <property type="entry name" value="HATPase"/>
    <property type="match status" value="1"/>
</dbReference>
<reference evidence="7 8" key="1">
    <citation type="submission" date="2017-02" db="EMBL/GenBank/DDBJ databases">
        <authorList>
            <person name="Peterson S.W."/>
        </authorList>
    </citation>
    <scope>NUCLEOTIDE SEQUENCE [LARGE SCALE GENOMIC DNA]</scope>
    <source>
        <strain evidence="7 8">DSM 25262</strain>
    </source>
</reference>